<evidence type="ECO:0000313" key="6">
    <source>
        <dbReference type="Proteomes" id="UP000236291"/>
    </source>
</evidence>
<dbReference type="GO" id="GO:0016887">
    <property type="term" value="F:ATP hydrolysis activity"/>
    <property type="evidence" value="ECO:0007669"/>
    <property type="project" value="InterPro"/>
</dbReference>
<feature type="non-terminal residue" evidence="5">
    <location>
        <position position="1"/>
    </location>
</feature>
<dbReference type="GO" id="GO:0016020">
    <property type="term" value="C:membrane"/>
    <property type="evidence" value="ECO:0007669"/>
    <property type="project" value="TreeGrafter"/>
</dbReference>
<feature type="domain" description="ABC transporter" evidence="4">
    <location>
        <begin position="1"/>
        <end position="29"/>
    </location>
</feature>
<dbReference type="PANTHER" id="PTHR24223:SF108">
    <property type="entry name" value="ABC TRANSPORTER C FAMILY MEMBER 8"/>
    <property type="match status" value="1"/>
</dbReference>
<reference evidence="5 6" key="2">
    <citation type="journal article" date="2017" name="Front. Plant Sci.">
        <title>Gene Classification and Mining of Molecular Markers Useful in Red Clover (Trifolium pratense) Breeding.</title>
        <authorList>
            <person name="Istvanek J."/>
            <person name="Dluhosova J."/>
            <person name="Dluhos P."/>
            <person name="Patkova L."/>
            <person name="Nedelnik J."/>
            <person name="Repkova J."/>
        </authorList>
    </citation>
    <scope>NUCLEOTIDE SEQUENCE [LARGE SCALE GENOMIC DNA]</scope>
    <source>
        <strain evidence="6">cv. Tatra</strain>
        <tissue evidence="5">Young leaves</tissue>
    </source>
</reference>
<keyword evidence="1" id="KW-0547">Nucleotide-binding</keyword>
<dbReference type="GO" id="GO:0042626">
    <property type="term" value="F:ATPase-coupled transmembrane transporter activity"/>
    <property type="evidence" value="ECO:0007669"/>
    <property type="project" value="TreeGrafter"/>
</dbReference>
<dbReference type="AlphaFoldDB" id="A0A2K3JLW7"/>
<dbReference type="InterPro" id="IPR027417">
    <property type="entry name" value="P-loop_NTPase"/>
</dbReference>
<name>A0A2K3JLW7_TRIPR</name>
<dbReference type="Gene3D" id="3.40.50.300">
    <property type="entry name" value="P-loop containing nucleotide triphosphate hydrolases"/>
    <property type="match status" value="1"/>
</dbReference>
<dbReference type="InterPro" id="IPR050173">
    <property type="entry name" value="ABC_transporter_C-like"/>
</dbReference>
<organism evidence="5 6">
    <name type="scientific">Trifolium pratense</name>
    <name type="common">Red clover</name>
    <dbReference type="NCBI Taxonomy" id="57577"/>
    <lineage>
        <taxon>Eukaryota</taxon>
        <taxon>Viridiplantae</taxon>
        <taxon>Streptophyta</taxon>
        <taxon>Embryophyta</taxon>
        <taxon>Tracheophyta</taxon>
        <taxon>Spermatophyta</taxon>
        <taxon>Magnoliopsida</taxon>
        <taxon>eudicotyledons</taxon>
        <taxon>Gunneridae</taxon>
        <taxon>Pentapetalae</taxon>
        <taxon>rosids</taxon>
        <taxon>fabids</taxon>
        <taxon>Fabales</taxon>
        <taxon>Fabaceae</taxon>
        <taxon>Papilionoideae</taxon>
        <taxon>50 kb inversion clade</taxon>
        <taxon>NPAAA clade</taxon>
        <taxon>Hologalegina</taxon>
        <taxon>IRL clade</taxon>
        <taxon>Trifolieae</taxon>
        <taxon>Trifolium</taxon>
    </lineage>
</organism>
<dbReference type="Pfam" id="PF00005">
    <property type="entry name" value="ABC_tran"/>
    <property type="match status" value="1"/>
</dbReference>
<dbReference type="GO" id="GO:0005524">
    <property type="term" value="F:ATP binding"/>
    <property type="evidence" value="ECO:0007669"/>
    <property type="project" value="UniProtKB-KW"/>
</dbReference>
<dbReference type="EMBL" id="ASHM01070020">
    <property type="protein sequence ID" value="PNX55035.1"/>
    <property type="molecule type" value="Genomic_DNA"/>
</dbReference>
<evidence type="ECO:0000256" key="3">
    <source>
        <dbReference type="SAM" id="MobiDB-lite"/>
    </source>
</evidence>
<comment type="caution">
    <text evidence="5">The sequence shown here is derived from an EMBL/GenBank/DDBJ whole genome shotgun (WGS) entry which is preliminary data.</text>
</comment>
<feature type="compositionally biased region" description="Polar residues" evidence="3">
    <location>
        <begin position="108"/>
        <end position="130"/>
    </location>
</feature>
<reference evidence="5 6" key="1">
    <citation type="journal article" date="2014" name="Am. J. Bot.">
        <title>Genome assembly and annotation for red clover (Trifolium pratense; Fabaceae).</title>
        <authorList>
            <person name="Istvanek J."/>
            <person name="Jaros M."/>
            <person name="Krenek A."/>
            <person name="Repkova J."/>
        </authorList>
    </citation>
    <scope>NUCLEOTIDE SEQUENCE [LARGE SCALE GENOMIC DNA]</scope>
    <source>
        <strain evidence="6">cv. Tatra</strain>
        <tissue evidence="5">Young leaves</tissue>
    </source>
</reference>
<dbReference type="Proteomes" id="UP000236291">
    <property type="component" value="Unassembled WGS sequence"/>
</dbReference>
<dbReference type="SUPFAM" id="SSF52540">
    <property type="entry name" value="P-loop containing nucleoside triphosphate hydrolases"/>
    <property type="match status" value="1"/>
</dbReference>
<dbReference type="STRING" id="57577.A0A2K3JLW7"/>
<evidence type="ECO:0000313" key="5">
    <source>
        <dbReference type="EMBL" id="PNX55035.1"/>
    </source>
</evidence>
<feature type="region of interest" description="Disordered" evidence="3">
    <location>
        <begin position="108"/>
        <end position="138"/>
    </location>
</feature>
<gene>
    <name evidence="5" type="ORF">L195_g048659</name>
</gene>
<dbReference type="PANTHER" id="PTHR24223">
    <property type="entry name" value="ATP-BINDING CASSETTE SUB-FAMILY C"/>
    <property type="match status" value="1"/>
</dbReference>
<evidence type="ECO:0000256" key="2">
    <source>
        <dbReference type="ARBA" id="ARBA00022840"/>
    </source>
</evidence>
<sequence length="161" mass="17669">NMSGGQKQRIQLARAVYNDADIYLLDDPFSAVDAHTAAILFSDCVMTALREKTVILVTHQVEFLSDVDSILVMESGKVIQSGSYENLLTAGTAFELLVSAHKDTITDLNQNNENKGSENEVLTKNQSEGEISSIKGPIGTQLTQEEERVIDCINFLACYSH</sequence>
<proteinExistence type="predicted"/>
<dbReference type="InterPro" id="IPR003439">
    <property type="entry name" value="ABC_transporter-like_ATP-bd"/>
</dbReference>
<keyword evidence="2" id="KW-0067">ATP-binding</keyword>
<protein>
    <submittedName>
        <fullName evidence="5">ABC transporter C family member 8-like protein</fullName>
    </submittedName>
</protein>
<evidence type="ECO:0000259" key="4">
    <source>
        <dbReference type="Pfam" id="PF00005"/>
    </source>
</evidence>
<accession>A0A2K3JLW7</accession>
<evidence type="ECO:0000256" key="1">
    <source>
        <dbReference type="ARBA" id="ARBA00022741"/>
    </source>
</evidence>